<evidence type="ECO:0000256" key="11">
    <source>
        <dbReference type="ARBA" id="ARBA00022989"/>
    </source>
</evidence>
<name>W8DNA0_9MAXI</name>
<dbReference type="Pfam" id="PF06455">
    <property type="entry name" value="NADH5_C"/>
    <property type="match status" value="1"/>
</dbReference>
<geneLocation type="mitochondrion" evidence="21"/>
<feature type="transmembrane region" description="Helical" evidence="17">
    <location>
        <begin position="459"/>
        <end position="478"/>
    </location>
</feature>
<feature type="transmembrane region" description="Helical" evidence="17">
    <location>
        <begin position="242"/>
        <end position="265"/>
    </location>
</feature>
<dbReference type="InterPro" id="IPR003945">
    <property type="entry name" value="NU5C-like"/>
</dbReference>
<keyword evidence="8" id="KW-0999">Mitochondrion inner membrane</keyword>
<keyword evidence="13 17" id="KW-0830">Ubiquinone</keyword>
<evidence type="ECO:0000256" key="17">
    <source>
        <dbReference type="RuleBase" id="RU003404"/>
    </source>
</evidence>
<dbReference type="AlphaFoldDB" id="W8DNA0"/>
<dbReference type="Pfam" id="PF00662">
    <property type="entry name" value="Proton_antipo_N"/>
    <property type="match status" value="1"/>
</dbReference>
<evidence type="ECO:0000256" key="2">
    <source>
        <dbReference type="ARBA" id="ARBA00004448"/>
    </source>
</evidence>
<dbReference type="GO" id="GO:0005743">
    <property type="term" value="C:mitochondrial inner membrane"/>
    <property type="evidence" value="ECO:0007669"/>
    <property type="project" value="UniProtKB-SubCell"/>
</dbReference>
<dbReference type="PANTHER" id="PTHR42829">
    <property type="entry name" value="NADH-UBIQUINONE OXIDOREDUCTASE CHAIN 5"/>
    <property type="match status" value="1"/>
</dbReference>
<keyword evidence="12 17" id="KW-0520">NAD</keyword>
<gene>
    <name evidence="21" type="primary">ND5</name>
</gene>
<evidence type="ECO:0000256" key="4">
    <source>
        <dbReference type="ARBA" id="ARBA00021096"/>
    </source>
</evidence>
<evidence type="ECO:0000256" key="9">
    <source>
        <dbReference type="ARBA" id="ARBA00022967"/>
    </source>
</evidence>
<evidence type="ECO:0000256" key="3">
    <source>
        <dbReference type="ARBA" id="ARBA00012944"/>
    </source>
</evidence>
<evidence type="ECO:0000259" key="20">
    <source>
        <dbReference type="Pfam" id="PF06455"/>
    </source>
</evidence>
<dbReference type="GO" id="GO:0008137">
    <property type="term" value="F:NADH dehydrogenase (ubiquinone) activity"/>
    <property type="evidence" value="ECO:0007669"/>
    <property type="project" value="UniProtKB-EC"/>
</dbReference>
<feature type="transmembrane region" description="Helical" evidence="17">
    <location>
        <begin position="92"/>
        <end position="109"/>
    </location>
</feature>
<keyword evidence="14 17" id="KW-0496">Mitochondrion</keyword>
<feature type="domain" description="NADH:quinone oxidoreductase/Mrp antiporter transmembrane" evidence="18">
    <location>
        <begin position="109"/>
        <end position="389"/>
    </location>
</feature>
<dbReference type="GeneID" id="18667352"/>
<sequence>MLKMKNKFSLISSVILATGTLLTSVLFLKSGSLFSAIFLEVELLKIEGLALSLVLILDVYSLSFLISVLLISSCVIMFSSSYMAAEKFFTRFHLLVLSFVTAMGLLIFSPNMLSVLLGWDGLGLTSYLLVVYFQSSKSYNAGMLTALSNRIGDVLILTSIASASFTLGWNFILHSHGNLGFSITLILILLAACTKSAQIPFSAWLPAAMAAPTPVSALVHSSTLVTAGIYLLFRFQPALSELNLACLVMIMGSATMFMAGISAMFEMDMKKIVALSTLSQLGVMMTTLGAGMPVTAFLHLLAHAFFKALLFISVGSMIHLSSDYQDLRKVGTAIHLCPLTLSLCVLANLSLCGLPFCSGFYSKDLCIELFVTNTFHSPLSLIFFLATLMTCAYTARFLFMVSFLGSRNTPLLWSNDKDLKILNAMLGLAPLALTGGGLLTWLLMPSPLITPLTSPEKNSTLLVVVSGLFLGILLVIRAKKYMSPNLVSLSSIMWALPLLSSRAWTSTPFMGGHSFRVILDFNWVPSFTTSFVTPLVSKSLIVNRLDTNILFLSLTAVPVLILLFLY</sequence>
<feature type="domain" description="NADH dehydrogenase subunit 5 C-terminal" evidence="20">
    <location>
        <begin position="393"/>
        <end position="563"/>
    </location>
</feature>
<feature type="transmembrane region" description="Helical" evidence="17">
    <location>
        <begin position="217"/>
        <end position="236"/>
    </location>
</feature>
<evidence type="ECO:0000256" key="1">
    <source>
        <dbReference type="ARBA" id="ARBA00003257"/>
    </source>
</evidence>
<evidence type="ECO:0000256" key="5">
    <source>
        <dbReference type="ARBA" id="ARBA00022448"/>
    </source>
</evidence>
<dbReference type="PRINTS" id="PR01434">
    <property type="entry name" value="NADHDHGNASE5"/>
</dbReference>
<feature type="transmembrane region" description="Helical" evidence="17">
    <location>
        <begin position="296"/>
        <end position="318"/>
    </location>
</feature>
<dbReference type="CTD" id="4540"/>
<evidence type="ECO:0000256" key="6">
    <source>
        <dbReference type="ARBA" id="ARBA00022660"/>
    </source>
</evidence>
<dbReference type="EC" id="7.1.1.2" evidence="3 17"/>
<feature type="transmembrane region" description="Helical" evidence="17">
    <location>
        <begin position="59"/>
        <end position="80"/>
    </location>
</feature>
<protein>
    <recommendedName>
        <fullName evidence="4 17">NADH-ubiquinone oxidoreductase chain 5</fullName>
        <ecNumber evidence="3 17">7.1.1.2</ecNumber>
    </recommendedName>
</protein>
<evidence type="ECO:0000256" key="10">
    <source>
        <dbReference type="ARBA" id="ARBA00022982"/>
    </source>
</evidence>
<evidence type="ECO:0000256" key="7">
    <source>
        <dbReference type="ARBA" id="ARBA00022692"/>
    </source>
</evidence>
<keyword evidence="6" id="KW-0679">Respiratory chain</keyword>
<dbReference type="InterPro" id="IPR010934">
    <property type="entry name" value="NADH_DH_su5_C"/>
</dbReference>
<dbReference type="RefSeq" id="YP_009019488.1">
    <property type="nucleotide sequence ID" value="NC_023783.1"/>
</dbReference>
<dbReference type="GO" id="GO:0042773">
    <property type="term" value="P:ATP synthesis coupled electron transport"/>
    <property type="evidence" value="ECO:0007669"/>
    <property type="project" value="InterPro"/>
</dbReference>
<evidence type="ECO:0000256" key="16">
    <source>
        <dbReference type="ARBA" id="ARBA00049551"/>
    </source>
</evidence>
<keyword evidence="9" id="KW-1278">Translocase</keyword>
<keyword evidence="11 17" id="KW-1133">Transmembrane helix</keyword>
<comment type="similarity">
    <text evidence="17">Belongs to the complex I subunit 5 family.</text>
</comment>
<dbReference type="InterPro" id="IPR001750">
    <property type="entry name" value="ND/Mrp_TM"/>
</dbReference>
<evidence type="ECO:0000256" key="14">
    <source>
        <dbReference type="ARBA" id="ARBA00023128"/>
    </source>
</evidence>
<accession>W8DNA0</accession>
<proteinExistence type="inferred from homology"/>
<keyword evidence="5 17" id="KW-0813">Transport</keyword>
<feature type="transmembrane region" description="Helical" evidence="17">
    <location>
        <begin position="179"/>
        <end position="205"/>
    </location>
</feature>
<comment type="subcellular location">
    <subcellularLocation>
        <location evidence="2">Mitochondrion inner membrane</location>
        <topology evidence="2">Multi-pass membrane protein</topology>
    </subcellularLocation>
</comment>
<evidence type="ECO:0000256" key="13">
    <source>
        <dbReference type="ARBA" id="ARBA00023075"/>
    </source>
</evidence>
<evidence type="ECO:0000256" key="8">
    <source>
        <dbReference type="ARBA" id="ARBA00022792"/>
    </source>
</evidence>
<evidence type="ECO:0000256" key="12">
    <source>
        <dbReference type="ARBA" id="ARBA00023027"/>
    </source>
</evidence>
<organism evidence="21">
    <name type="scientific">Amphiascoides atopus</name>
    <dbReference type="NCBI Taxonomy" id="1352461"/>
    <lineage>
        <taxon>Eukaryota</taxon>
        <taxon>Metazoa</taxon>
        <taxon>Ecdysozoa</taxon>
        <taxon>Arthropoda</taxon>
        <taxon>Crustacea</taxon>
        <taxon>Multicrustacea</taxon>
        <taxon>Hexanauplia</taxon>
        <taxon>Copepoda</taxon>
        <taxon>Harpacticoida</taxon>
        <taxon>Miraciidae</taxon>
        <taxon>Amphiascoides</taxon>
    </lineage>
</organism>
<feature type="transmembrane region" description="Helical" evidence="17">
    <location>
        <begin position="548"/>
        <end position="565"/>
    </location>
</feature>
<dbReference type="PANTHER" id="PTHR42829:SF2">
    <property type="entry name" value="NADH-UBIQUINONE OXIDOREDUCTASE CHAIN 5"/>
    <property type="match status" value="1"/>
</dbReference>
<dbReference type="Pfam" id="PF00361">
    <property type="entry name" value="Proton_antipo_M"/>
    <property type="match status" value="1"/>
</dbReference>
<dbReference type="GO" id="GO:0015990">
    <property type="term" value="P:electron transport coupled proton transport"/>
    <property type="evidence" value="ECO:0007669"/>
    <property type="project" value="TreeGrafter"/>
</dbReference>
<feature type="transmembrane region" description="Helical" evidence="17">
    <location>
        <begin position="339"/>
        <end position="361"/>
    </location>
</feature>
<comment type="function">
    <text evidence="1">Core subunit of the mitochondrial membrane respiratory chain NADH dehydrogenase (Complex I) that is believed to belong to the minimal assembly required for catalysis. Complex I functions in the transfer of electrons from NADH to the respiratory chain. The immediate electron acceptor for the enzyme is believed to be ubiquinone.</text>
</comment>
<keyword evidence="15 17" id="KW-0472">Membrane</keyword>
<dbReference type="GO" id="GO:0003954">
    <property type="term" value="F:NADH dehydrogenase activity"/>
    <property type="evidence" value="ECO:0007669"/>
    <property type="project" value="TreeGrafter"/>
</dbReference>
<comment type="catalytic activity">
    <reaction evidence="16 17">
        <text>a ubiquinone + NADH + 5 H(+)(in) = a ubiquinol + NAD(+) + 4 H(+)(out)</text>
        <dbReference type="Rhea" id="RHEA:29091"/>
        <dbReference type="Rhea" id="RHEA-COMP:9565"/>
        <dbReference type="Rhea" id="RHEA-COMP:9566"/>
        <dbReference type="ChEBI" id="CHEBI:15378"/>
        <dbReference type="ChEBI" id="CHEBI:16389"/>
        <dbReference type="ChEBI" id="CHEBI:17976"/>
        <dbReference type="ChEBI" id="CHEBI:57540"/>
        <dbReference type="ChEBI" id="CHEBI:57945"/>
        <dbReference type="EC" id="7.1.1.2"/>
    </reaction>
</comment>
<evidence type="ECO:0000259" key="19">
    <source>
        <dbReference type="Pfam" id="PF00662"/>
    </source>
</evidence>
<feature type="transmembrane region" description="Helical" evidence="17">
    <location>
        <begin position="425"/>
        <end position="444"/>
    </location>
</feature>
<feature type="transmembrane region" description="Helical" evidence="17">
    <location>
        <begin position="381"/>
        <end position="404"/>
    </location>
</feature>
<keyword evidence="10" id="KW-0249">Electron transport</keyword>
<keyword evidence="7 17" id="KW-0812">Transmembrane</keyword>
<feature type="domain" description="NADH-Ubiquinone oxidoreductase (complex I) chain 5 N-terminal" evidence="19">
    <location>
        <begin position="45"/>
        <end position="92"/>
    </location>
</feature>
<evidence type="ECO:0000313" key="21">
    <source>
        <dbReference type="EMBL" id="AHB52771.1"/>
    </source>
</evidence>
<dbReference type="InterPro" id="IPR001516">
    <property type="entry name" value="Proton_antipo_N"/>
</dbReference>
<evidence type="ECO:0000259" key="18">
    <source>
        <dbReference type="Pfam" id="PF00361"/>
    </source>
</evidence>
<comment type="function">
    <text evidence="17">Core subunit of the mitochondrial membrane respiratory chain NADH dehydrogenase (Complex I) which catalyzes electron transfer from NADH through the respiratory chain, using ubiquinone as an electron acceptor. Essential for the catalytic activity and assembly of complex I.</text>
</comment>
<evidence type="ECO:0000256" key="15">
    <source>
        <dbReference type="ARBA" id="ARBA00023136"/>
    </source>
</evidence>
<dbReference type="EMBL" id="KF667526">
    <property type="protein sequence ID" value="AHB52771.1"/>
    <property type="molecule type" value="Genomic_DNA"/>
</dbReference>
<feature type="transmembrane region" description="Helical" evidence="17">
    <location>
        <begin position="154"/>
        <end position="173"/>
    </location>
</feature>
<reference evidence="21" key="1">
    <citation type="journal article" date="2014" name="Gene">
        <title>The mitochondrial genomes of Amphiascoides atopus and Schizopera knabeni (Harpacticoida: Miraciidae) reveal similarities between the copepod orders Harpacticoida and Poecilostomatoida.</title>
        <authorList>
            <person name="Easton E.E."/>
            <person name="Darrow E.M."/>
            <person name="Spears T."/>
            <person name="Thistle D."/>
        </authorList>
    </citation>
    <scope>NUCLEOTIDE SEQUENCE</scope>
</reference>